<dbReference type="Pfam" id="PF13155">
    <property type="entry name" value="Toprim_2"/>
    <property type="match status" value="1"/>
</dbReference>
<dbReference type="PATRIC" id="fig|1116213.3.peg.525"/>
<keyword evidence="2" id="KW-0808">Transferase</keyword>
<reference evidence="2" key="2">
    <citation type="submission" date="2011-11" db="EMBL/GenBank/DDBJ databases">
        <authorList>
            <person name="Barker E."/>
        </authorList>
    </citation>
    <scope>NUCLEOTIDE SEQUENCE</scope>
    <source>
        <strain evidence="2">Birmingham 1</strain>
    </source>
</reference>
<dbReference type="OrthoDB" id="9803773at2"/>
<dbReference type="EC" id="2.7.7.-" evidence="2"/>
<evidence type="ECO:0000259" key="1">
    <source>
        <dbReference type="Pfam" id="PF08275"/>
    </source>
</evidence>
<dbReference type="KEGG" id="mhb:MHM_04840"/>
<dbReference type="GO" id="GO:0006269">
    <property type="term" value="P:DNA replication, synthesis of primer"/>
    <property type="evidence" value="ECO:0007669"/>
    <property type="project" value="TreeGrafter"/>
</dbReference>
<dbReference type="InterPro" id="IPR013264">
    <property type="entry name" value="DNAG_N"/>
</dbReference>
<name>G8C3V4_9MOLU</name>
<dbReference type="AlphaFoldDB" id="G8C3V4"/>
<organism evidence="2">
    <name type="scientific">Candidatus Mycoplasma haematominutum 'Birmingham 1'</name>
    <dbReference type="NCBI Taxonomy" id="1116213"/>
    <lineage>
        <taxon>Bacteria</taxon>
        <taxon>Bacillati</taxon>
        <taxon>Mycoplasmatota</taxon>
        <taxon>Mollicutes</taxon>
        <taxon>Mycoplasmataceae</taxon>
        <taxon>Mycoplasma</taxon>
    </lineage>
</organism>
<dbReference type="Pfam" id="PF08275">
    <property type="entry name" value="DNAG_N"/>
    <property type="match status" value="1"/>
</dbReference>
<sequence length="568" mass="64907">MRREKLDFPRAVLRAHEILKWPTEDLHFLKKSSPEEELRQQLHRFNQFMLEFYSNSLYSPRGSAALRYLKVERNLTDEIIKKFQLGYAPSASEVVETLKNVQKVSPEFKFATPDFLVQTGQFYLLGDKLVHSFRDRIIFPIFNSEGQAISFSARAIGGSDHLPRYLHSRETLLFKKSECLYNVQVLKSAAADSFVYIFEGFFEVYTANILAPGGIYLALLGSELNDDALNILSDFPSKKIVLALDNDEIGIAATFKLLPKVLKFGFQLYALPPLSGKDLSETYRLNSSVKLPAPIPLKNWIDVNWSKLFPGAHNEKKLFNINQLALSLLSNFFYTRSAGAQLLLKSGITPQNALSALTQMFELYGLIQLSEGEKKILDGFKARYFEAVNMQLLVSNQETYLLYEEQIESEKIEATLVDELTIVIAKLEAVSRVYSAAIFLQTRESQWYSSLIQKYELKLQLLLNSAEKELLSSLEERIAQLTTSLTPMGESLSVEKPSTELLNFLEDYYSSVHQLINKYEKFIKSGPKLALKERIVILDEITQDREELHSQSARIFKEVLSWERSCKS</sequence>
<protein>
    <submittedName>
        <fullName evidence="2">DNA primase</fullName>
        <ecNumber evidence="2">2.7.7.-</ecNumber>
    </submittedName>
</protein>
<proteinExistence type="predicted"/>
<gene>
    <name evidence="2" type="primary">dnaG</name>
    <name evidence="2" type="ORF">MHM_04840</name>
</gene>
<dbReference type="PANTHER" id="PTHR30313:SF2">
    <property type="entry name" value="DNA PRIMASE"/>
    <property type="match status" value="1"/>
</dbReference>
<dbReference type="PANTHER" id="PTHR30313">
    <property type="entry name" value="DNA PRIMASE"/>
    <property type="match status" value="1"/>
</dbReference>
<dbReference type="InterPro" id="IPR034151">
    <property type="entry name" value="TOPRIM_DnaG_bac"/>
</dbReference>
<dbReference type="EMBL" id="HE613254">
    <property type="protein sequence ID" value="CCE67002.1"/>
    <property type="molecule type" value="Genomic_DNA"/>
</dbReference>
<dbReference type="GO" id="GO:0005737">
    <property type="term" value="C:cytoplasm"/>
    <property type="evidence" value="ECO:0007669"/>
    <property type="project" value="TreeGrafter"/>
</dbReference>
<dbReference type="InterPro" id="IPR037068">
    <property type="entry name" value="DNA_primase_core_N_sf"/>
</dbReference>
<dbReference type="Gene3D" id="3.90.980.10">
    <property type="entry name" value="DNA primase, catalytic core, N-terminal domain"/>
    <property type="match status" value="1"/>
</dbReference>
<reference evidence="2" key="1">
    <citation type="submission" date="2011-11" db="EMBL/GenBank/DDBJ databases">
        <title>Complete genome sequence of Candidatus Mycoplasma haemominutum.</title>
        <authorList>
            <person name="Barker E.N."/>
            <person name="Darby A.C."/>
            <person name="Helps C.R."/>
            <person name="Peters I.R."/>
            <person name="Hughes M.A."/>
            <person name="Radford A.D."/>
            <person name="Novacco M."/>
            <person name="Boretti F."/>
            <person name="Hofmann-Lehmann R."/>
            <person name="Tasker S."/>
        </authorList>
    </citation>
    <scope>NUCLEOTIDE SEQUENCE</scope>
    <source>
        <strain evidence="2">Birmingham 1</strain>
    </source>
</reference>
<dbReference type="CDD" id="cd03364">
    <property type="entry name" value="TOPRIM_DnaG_primases"/>
    <property type="match status" value="1"/>
</dbReference>
<accession>G8C3V4</accession>
<keyword evidence="2" id="KW-0548">Nucleotidyltransferase</keyword>
<dbReference type="SUPFAM" id="SSF56731">
    <property type="entry name" value="DNA primase core"/>
    <property type="match status" value="1"/>
</dbReference>
<feature type="domain" description="DNA primase DNAG catalytic core N-terminal" evidence="1">
    <location>
        <begin position="52"/>
        <end position="185"/>
    </location>
</feature>
<dbReference type="Gene3D" id="3.40.1360.10">
    <property type="match status" value="1"/>
</dbReference>
<dbReference type="GO" id="GO:0016779">
    <property type="term" value="F:nucleotidyltransferase activity"/>
    <property type="evidence" value="ECO:0007669"/>
    <property type="project" value="UniProtKB-KW"/>
</dbReference>
<evidence type="ECO:0000313" key="2">
    <source>
        <dbReference type="EMBL" id="CCE67002.1"/>
    </source>
</evidence>
<dbReference type="InterPro" id="IPR050219">
    <property type="entry name" value="DnaG_primase"/>
</dbReference>
<dbReference type="HOGENOM" id="CLU_013501_3_3_14"/>